<accession>A0ABW3YAI6</accession>
<feature type="transmembrane region" description="Helical" evidence="6">
    <location>
        <begin position="66"/>
        <end position="85"/>
    </location>
</feature>
<protein>
    <submittedName>
        <fullName evidence="8">YidH family protein</fullName>
    </submittedName>
</protein>
<keyword evidence="9" id="KW-1185">Reference proteome</keyword>
<dbReference type="InterPro" id="IPR052053">
    <property type="entry name" value="IM_YidH-like"/>
</dbReference>
<feature type="transmembrane region" description="Helical" evidence="6">
    <location>
        <begin position="33"/>
        <end position="54"/>
    </location>
</feature>
<evidence type="ECO:0000256" key="5">
    <source>
        <dbReference type="ARBA" id="ARBA00023136"/>
    </source>
</evidence>
<keyword evidence="2" id="KW-1003">Cell membrane</keyword>
<reference evidence="9" key="1">
    <citation type="journal article" date="2019" name="Int. J. Syst. Evol. Microbiol.">
        <title>The Global Catalogue of Microorganisms (GCM) 10K type strain sequencing project: providing services to taxonomists for standard genome sequencing and annotation.</title>
        <authorList>
            <consortium name="The Broad Institute Genomics Platform"/>
            <consortium name="The Broad Institute Genome Sequencing Center for Infectious Disease"/>
            <person name="Wu L."/>
            <person name="Ma J."/>
        </authorList>
    </citation>
    <scope>NUCLEOTIDE SEQUENCE [LARGE SCALE GENOMIC DNA]</scope>
    <source>
        <strain evidence="9">JCM 31037</strain>
    </source>
</reference>
<evidence type="ECO:0000313" key="8">
    <source>
        <dbReference type="EMBL" id="MFD1321462.1"/>
    </source>
</evidence>
<keyword evidence="3 6" id="KW-0812">Transmembrane</keyword>
<evidence type="ECO:0000256" key="3">
    <source>
        <dbReference type="ARBA" id="ARBA00022692"/>
    </source>
</evidence>
<evidence type="ECO:0000256" key="4">
    <source>
        <dbReference type="ARBA" id="ARBA00022989"/>
    </source>
</evidence>
<sequence length="130" mass="13952">MFAAIRRWFDPEEVRRVGTAPDYRFSLANERTFLAWLRTGLALIAGGLAVAQFLPPLRVAHAREAIAVVLLLLGGSVAVGAVVRWGRTERAMRLGQELPMTRLPAVLSALVGLGALVLLALVLLPSSGGR</sequence>
<dbReference type="PANTHER" id="PTHR34187">
    <property type="entry name" value="FGR18P"/>
    <property type="match status" value="1"/>
</dbReference>
<evidence type="ECO:0000256" key="2">
    <source>
        <dbReference type="ARBA" id="ARBA00022475"/>
    </source>
</evidence>
<evidence type="ECO:0000259" key="7">
    <source>
        <dbReference type="Pfam" id="PF02656"/>
    </source>
</evidence>
<dbReference type="Proteomes" id="UP001597260">
    <property type="component" value="Unassembled WGS sequence"/>
</dbReference>
<proteinExistence type="predicted"/>
<dbReference type="PANTHER" id="PTHR34187:SF2">
    <property type="entry name" value="DUF202 DOMAIN-CONTAINING PROTEIN"/>
    <property type="match status" value="1"/>
</dbReference>
<dbReference type="RefSeq" id="WP_377569552.1">
    <property type="nucleotide sequence ID" value="NZ_JBHTMP010000012.1"/>
</dbReference>
<evidence type="ECO:0000256" key="6">
    <source>
        <dbReference type="SAM" id="Phobius"/>
    </source>
</evidence>
<dbReference type="EMBL" id="JBHTMP010000012">
    <property type="protein sequence ID" value="MFD1321462.1"/>
    <property type="molecule type" value="Genomic_DNA"/>
</dbReference>
<comment type="subcellular location">
    <subcellularLocation>
        <location evidence="1">Cell membrane</location>
        <topology evidence="1">Multi-pass membrane protein</topology>
    </subcellularLocation>
</comment>
<comment type="caution">
    <text evidence="8">The sequence shown here is derived from an EMBL/GenBank/DDBJ whole genome shotgun (WGS) entry which is preliminary data.</text>
</comment>
<gene>
    <name evidence="8" type="ORF">ACFQ4H_10220</name>
</gene>
<organism evidence="8 9">
    <name type="scientific">Micromonospora sonneratiae</name>
    <dbReference type="NCBI Taxonomy" id="1184706"/>
    <lineage>
        <taxon>Bacteria</taxon>
        <taxon>Bacillati</taxon>
        <taxon>Actinomycetota</taxon>
        <taxon>Actinomycetes</taxon>
        <taxon>Micromonosporales</taxon>
        <taxon>Micromonosporaceae</taxon>
        <taxon>Micromonospora</taxon>
    </lineage>
</organism>
<feature type="domain" description="DUF202" evidence="7">
    <location>
        <begin position="24"/>
        <end position="91"/>
    </location>
</feature>
<keyword evidence="4 6" id="KW-1133">Transmembrane helix</keyword>
<evidence type="ECO:0000313" key="9">
    <source>
        <dbReference type="Proteomes" id="UP001597260"/>
    </source>
</evidence>
<keyword evidence="5 6" id="KW-0472">Membrane</keyword>
<name>A0ABW3YAI6_9ACTN</name>
<evidence type="ECO:0000256" key="1">
    <source>
        <dbReference type="ARBA" id="ARBA00004651"/>
    </source>
</evidence>
<dbReference type="Pfam" id="PF02656">
    <property type="entry name" value="DUF202"/>
    <property type="match status" value="1"/>
</dbReference>
<dbReference type="InterPro" id="IPR003807">
    <property type="entry name" value="DUF202"/>
</dbReference>
<feature type="transmembrane region" description="Helical" evidence="6">
    <location>
        <begin position="105"/>
        <end position="124"/>
    </location>
</feature>